<dbReference type="InterPro" id="IPR013036">
    <property type="entry name" value="DUF1587"/>
</dbReference>
<dbReference type="InterPro" id="IPR013042">
    <property type="entry name" value="DUF1592"/>
</dbReference>
<evidence type="ECO:0000313" key="8">
    <source>
        <dbReference type="Proteomes" id="UP000075604"/>
    </source>
</evidence>
<name>A0A150PE43_SORCE</name>
<dbReference type="Proteomes" id="UP000075604">
    <property type="component" value="Unassembled WGS sequence"/>
</dbReference>
<reference evidence="7 8" key="1">
    <citation type="submission" date="2014-02" db="EMBL/GenBank/DDBJ databases">
        <title>The small core and large imbalanced accessory genome model reveals a collaborative survival strategy of Sorangium cellulosum strains in nature.</title>
        <authorList>
            <person name="Han K."/>
            <person name="Peng R."/>
            <person name="Blom J."/>
            <person name="Li Y.-Z."/>
        </authorList>
    </citation>
    <scope>NUCLEOTIDE SEQUENCE [LARGE SCALE GENOMIC DNA]</scope>
    <source>
        <strain evidence="7 8">So0157-18</strain>
    </source>
</reference>
<evidence type="ECO:0000259" key="6">
    <source>
        <dbReference type="Pfam" id="PF07637"/>
    </source>
</evidence>
<evidence type="ECO:0000259" key="2">
    <source>
        <dbReference type="Pfam" id="PF07624"/>
    </source>
</evidence>
<dbReference type="InterPro" id="IPR011478">
    <property type="entry name" value="DUF1585"/>
</dbReference>
<dbReference type="Pfam" id="PF07624">
    <property type="entry name" value="PSD2"/>
    <property type="match status" value="1"/>
</dbReference>
<feature type="domain" description="DUF1595" evidence="6">
    <location>
        <begin position="177"/>
        <end position="237"/>
    </location>
</feature>
<evidence type="ECO:0000259" key="5">
    <source>
        <dbReference type="Pfam" id="PF07631"/>
    </source>
</evidence>
<dbReference type="Pfam" id="PF07631">
    <property type="entry name" value="PSD4"/>
    <property type="match status" value="1"/>
</dbReference>
<feature type="domain" description="DUF1587" evidence="3">
    <location>
        <begin position="89"/>
        <end position="158"/>
    </location>
</feature>
<feature type="domain" description="DUF1592" evidence="5">
    <location>
        <begin position="250"/>
        <end position="376"/>
    </location>
</feature>
<comment type="caution">
    <text evidence="7">The sequence shown here is derived from an EMBL/GenBank/DDBJ whole genome shotgun (WGS) entry which is preliminary data.</text>
</comment>
<evidence type="ECO:0000259" key="3">
    <source>
        <dbReference type="Pfam" id="PF07626"/>
    </source>
</evidence>
<dbReference type="AlphaFoldDB" id="A0A150PE43"/>
<evidence type="ECO:0000259" key="4">
    <source>
        <dbReference type="Pfam" id="PF07627"/>
    </source>
</evidence>
<feature type="domain" description="DUF1585" evidence="2">
    <location>
        <begin position="510"/>
        <end position="578"/>
    </location>
</feature>
<sequence>MEETVNPEQHTHRFPFELTGSRFRRAAPLLLALVAACNGQIGGPGGEDTGPGPGPGSGGVGEPESGQPPEDVLASPFCQTPQPGAAPLRRLSNDEYTNTLKDLFAGVPGVASTIDAAVATFPNEPESLGFRNNAAFLTVGSLVAQKYLDAAEQISAVAAKAPGLVSCDPAALGELECARDFIRTFGARAYRRPLTEAEVQSYEERFTAGADGYTFQDGIEWVVFSMLQSPNVLYRVELGKESAGDVTEPTPYEMASRLSYLLWQSQPDEELARAAAADELATPDQIEAQVRRMLADPKADRLFEYFDQWLDIDLLSGMTRDPAVYPDLVSGLPALLQEETRAFVMSVFADPGGSFGELLTADHSFVNGALARHYGVDGVSGDDFVRVDMPGRSGVLTQGMLLTRDKATRTSIVRRGLKVRTDLLCGLVPAPPNDVQLDLEGLGEGLSQRERLERHRTDPTCAGCHQMMDPIGVVFESFDAVGRSRTTDEDGKPVDTSSTIAYTRDADGPVANAAELGQRLAESEEARACYVLQNFRFFYGRDRTDADRCSMAALSVAFQESGYSLSELVVALTRTDAFRYRPVIHPERP</sequence>
<dbReference type="Pfam" id="PF07627">
    <property type="entry name" value="PSCyt3"/>
    <property type="match status" value="1"/>
</dbReference>
<dbReference type="Pfam" id="PF07637">
    <property type="entry name" value="PSD5"/>
    <property type="match status" value="1"/>
</dbReference>
<dbReference type="InterPro" id="IPR013039">
    <property type="entry name" value="DUF1588"/>
</dbReference>
<dbReference type="EMBL" id="JELX01002895">
    <property type="protein sequence ID" value="KYF53912.1"/>
    <property type="molecule type" value="Genomic_DNA"/>
</dbReference>
<accession>A0A150PE43</accession>
<evidence type="ECO:0000313" key="7">
    <source>
        <dbReference type="EMBL" id="KYF53912.1"/>
    </source>
</evidence>
<feature type="compositionally biased region" description="Gly residues" evidence="1">
    <location>
        <begin position="42"/>
        <end position="61"/>
    </location>
</feature>
<proteinExistence type="predicted"/>
<feature type="domain" description="DUF1588" evidence="4">
    <location>
        <begin position="392"/>
        <end position="488"/>
    </location>
</feature>
<protein>
    <submittedName>
        <fullName evidence="7">Uncharacterized protein</fullName>
    </submittedName>
</protein>
<dbReference type="InterPro" id="IPR013043">
    <property type="entry name" value="DUF1595"/>
</dbReference>
<dbReference type="Pfam" id="PF07626">
    <property type="entry name" value="PSD3"/>
    <property type="match status" value="1"/>
</dbReference>
<organism evidence="7 8">
    <name type="scientific">Sorangium cellulosum</name>
    <name type="common">Polyangium cellulosum</name>
    <dbReference type="NCBI Taxonomy" id="56"/>
    <lineage>
        <taxon>Bacteria</taxon>
        <taxon>Pseudomonadati</taxon>
        <taxon>Myxococcota</taxon>
        <taxon>Polyangia</taxon>
        <taxon>Polyangiales</taxon>
        <taxon>Polyangiaceae</taxon>
        <taxon>Sorangium</taxon>
    </lineage>
</organism>
<feature type="region of interest" description="Disordered" evidence="1">
    <location>
        <begin position="42"/>
        <end position="75"/>
    </location>
</feature>
<gene>
    <name evidence="7" type="ORF">BE04_08985</name>
</gene>
<evidence type="ECO:0000256" key="1">
    <source>
        <dbReference type="SAM" id="MobiDB-lite"/>
    </source>
</evidence>